<feature type="region of interest" description="Disordered" evidence="1">
    <location>
        <begin position="39"/>
        <end position="69"/>
    </location>
</feature>
<protein>
    <submittedName>
        <fullName evidence="2">Uncharacterized protein</fullName>
    </submittedName>
</protein>
<organism evidence="2 3">
    <name type="scientific">Pontibacter ummariensis</name>
    <dbReference type="NCBI Taxonomy" id="1610492"/>
    <lineage>
        <taxon>Bacteria</taxon>
        <taxon>Pseudomonadati</taxon>
        <taxon>Bacteroidota</taxon>
        <taxon>Cytophagia</taxon>
        <taxon>Cytophagales</taxon>
        <taxon>Hymenobacteraceae</taxon>
        <taxon>Pontibacter</taxon>
    </lineage>
</organism>
<dbReference type="AlphaFoldDB" id="A0A239HKN5"/>
<dbReference type="Proteomes" id="UP000198432">
    <property type="component" value="Unassembled WGS sequence"/>
</dbReference>
<evidence type="ECO:0000313" key="3">
    <source>
        <dbReference type="Proteomes" id="UP000198432"/>
    </source>
</evidence>
<sequence>MSAESKRLNPAYVRNRDKPILKAYLKHCPICDQVKDRDDFWKHPTASDGRHPRCKQRENEKARQKGGKA</sequence>
<dbReference type="RefSeq" id="WP_089320081.1">
    <property type="nucleotide sequence ID" value="NZ_FZOQ01000014.1"/>
</dbReference>
<evidence type="ECO:0000256" key="1">
    <source>
        <dbReference type="SAM" id="MobiDB-lite"/>
    </source>
</evidence>
<name>A0A239HKN5_9BACT</name>
<proteinExistence type="predicted"/>
<keyword evidence="3" id="KW-1185">Reference proteome</keyword>
<evidence type="ECO:0000313" key="2">
    <source>
        <dbReference type="EMBL" id="SNS81956.1"/>
    </source>
</evidence>
<feature type="compositionally biased region" description="Basic and acidic residues" evidence="1">
    <location>
        <begin position="48"/>
        <end position="63"/>
    </location>
</feature>
<gene>
    <name evidence="2" type="ORF">SAMN06296052_11438</name>
</gene>
<reference evidence="3" key="1">
    <citation type="submission" date="2017-06" db="EMBL/GenBank/DDBJ databases">
        <authorList>
            <person name="Varghese N."/>
            <person name="Submissions S."/>
        </authorList>
    </citation>
    <scope>NUCLEOTIDE SEQUENCE [LARGE SCALE GENOMIC DNA]</scope>
    <source>
        <strain evidence="3">NKM1</strain>
    </source>
</reference>
<dbReference type="EMBL" id="FZOQ01000014">
    <property type="protein sequence ID" value="SNS81956.1"/>
    <property type="molecule type" value="Genomic_DNA"/>
</dbReference>
<accession>A0A239HKN5</accession>